<dbReference type="InterPro" id="IPR024624">
    <property type="entry name" value="Pyridox_Oxase_Alr4036_FMN-bd"/>
</dbReference>
<evidence type="ECO:0000313" key="3">
    <source>
        <dbReference type="Proteomes" id="UP000236527"/>
    </source>
</evidence>
<reference evidence="3" key="1">
    <citation type="journal article" date="2018" name="Genome Announc.">
        <title>Draft Genome Sequence of the Nitrogen-Fixing and Hormogonia-Inducing Cyanobacterium Nostoc cycadae Strain WK-1, Isolated from the Coralloid Roots of Cycas revoluta.</title>
        <authorList>
            <person name="Kanesaki Y."/>
            <person name="Hirose M."/>
            <person name="Hirose Y."/>
            <person name="Fujisawa T."/>
            <person name="Nakamura Y."/>
            <person name="Watanabe S."/>
            <person name="Matsunaga S."/>
            <person name="Uchida H."/>
            <person name="Murakami A."/>
        </authorList>
    </citation>
    <scope>NUCLEOTIDE SEQUENCE [LARGE SCALE GENOMIC DNA]</scope>
    <source>
        <strain evidence="3">WK-1</strain>
    </source>
</reference>
<dbReference type="Proteomes" id="UP000236527">
    <property type="component" value="Unassembled WGS sequence"/>
</dbReference>
<dbReference type="PANTHER" id="PTHR28243:SF1">
    <property type="entry name" value="PYRIDOXAMINE 5'-PHOSPHATE OXIDASE ALR4036 FAMILY FMN-BINDING DOMAIN-CONTAINING PROTEIN"/>
    <property type="match status" value="1"/>
</dbReference>
<dbReference type="InterPro" id="IPR012349">
    <property type="entry name" value="Split_barrel_FMN-bd"/>
</dbReference>
<proteinExistence type="predicted"/>
<evidence type="ECO:0000259" key="1">
    <source>
        <dbReference type="Pfam" id="PF12766"/>
    </source>
</evidence>
<dbReference type="SUPFAM" id="SSF50475">
    <property type="entry name" value="FMN-binding split barrel"/>
    <property type="match status" value="1"/>
</dbReference>
<dbReference type="Gene3D" id="2.30.110.10">
    <property type="entry name" value="Electron Transport, Fmn-binding Protein, Chain A"/>
    <property type="match status" value="1"/>
</dbReference>
<dbReference type="Pfam" id="PF12766">
    <property type="entry name" value="Pyridox_oxase_2"/>
    <property type="match status" value="1"/>
</dbReference>
<evidence type="ECO:0000313" key="2">
    <source>
        <dbReference type="EMBL" id="GBE93452.1"/>
    </source>
</evidence>
<organism evidence="2 3">
    <name type="scientific">Nostoc cycadae WK-1</name>
    <dbReference type="NCBI Taxonomy" id="1861711"/>
    <lineage>
        <taxon>Bacteria</taxon>
        <taxon>Bacillati</taxon>
        <taxon>Cyanobacteriota</taxon>
        <taxon>Cyanophyceae</taxon>
        <taxon>Nostocales</taxon>
        <taxon>Nostocaceae</taxon>
        <taxon>Nostoc</taxon>
    </lineage>
</organism>
<keyword evidence="3" id="KW-1185">Reference proteome</keyword>
<dbReference type="PANTHER" id="PTHR28243">
    <property type="entry name" value="AGL049CP"/>
    <property type="match status" value="1"/>
</dbReference>
<dbReference type="InterPro" id="IPR024015">
    <property type="entry name" value="Pyridox_Oxase_FMN-dep_Alr4036"/>
</dbReference>
<name>A0A2H6LJR1_9NOSO</name>
<comment type="caution">
    <text evidence="2">The sequence shown here is derived from an EMBL/GenBank/DDBJ whole genome shotgun (WGS) entry which is preliminary data.</text>
</comment>
<accession>A0A2H6LJR1</accession>
<dbReference type="EMBL" id="BDGE01000058">
    <property type="protein sequence ID" value="GBE93452.1"/>
    <property type="molecule type" value="Genomic_DNA"/>
</dbReference>
<gene>
    <name evidence="2" type="ORF">NCWK1_3214</name>
</gene>
<feature type="domain" description="Pyridoxamine 5'-phosphate oxidase Alr4036 family FMN-binding" evidence="1">
    <location>
        <begin position="10"/>
        <end position="102"/>
    </location>
</feature>
<dbReference type="GO" id="GO:0010181">
    <property type="term" value="F:FMN binding"/>
    <property type="evidence" value="ECO:0007669"/>
    <property type="project" value="InterPro"/>
</dbReference>
<dbReference type="NCBIfam" id="TIGR04026">
    <property type="entry name" value="PPOX_FMN_cyano"/>
    <property type="match status" value="1"/>
</dbReference>
<dbReference type="AlphaFoldDB" id="A0A2H6LJR1"/>
<sequence>MQRNYTMSLAPWRGAIAHALHRNRSLVYARYLQLATIRADHRPANRTVVFRDYLQDTNQLKFITDTRSDKIDQIKNQPWAEACWYFPNTREQFRIAGRLTLVDSHDDSGLQSARLATWQALSDAARLQFAWPHPGKPRDTAPAAFTPPAPDSLQPVSNFCLLLLDPAQVDHLELRGEPQNRSIYQLDENQEWGCEEVNP</sequence>
<protein>
    <submittedName>
        <fullName evidence="2">Pyridoxamine 5'-phosphate oxidase-like FMN-binding protein</fullName>
    </submittedName>
</protein>